<dbReference type="Proteomes" id="UP000314294">
    <property type="component" value="Unassembled WGS sequence"/>
</dbReference>
<dbReference type="EMBL" id="SRLO01000128">
    <property type="protein sequence ID" value="TNN73186.1"/>
    <property type="molecule type" value="Genomic_DNA"/>
</dbReference>
<evidence type="ECO:0000313" key="3">
    <source>
        <dbReference type="Proteomes" id="UP000314294"/>
    </source>
</evidence>
<evidence type="ECO:0000256" key="1">
    <source>
        <dbReference type="SAM" id="MobiDB-lite"/>
    </source>
</evidence>
<dbReference type="PROSITE" id="PS51257">
    <property type="entry name" value="PROKAR_LIPOPROTEIN"/>
    <property type="match status" value="1"/>
</dbReference>
<evidence type="ECO:0000313" key="2">
    <source>
        <dbReference type="EMBL" id="TNN73186.1"/>
    </source>
</evidence>
<comment type="caution">
    <text evidence="2">The sequence shown here is derived from an EMBL/GenBank/DDBJ whole genome shotgun (WGS) entry which is preliminary data.</text>
</comment>
<organism evidence="2 3">
    <name type="scientific">Liparis tanakae</name>
    <name type="common">Tanaka's snailfish</name>
    <dbReference type="NCBI Taxonomy" id="230148"/>
    <lineage>
        <taxon>Eukaryota</taxon>
        <taxon>Metazoa</taxon>
        <taxon>Chordata</taxon>
        <taxon>Craniata</taxon>
        <taxon>Vertebrata</taxon>
        <taxon>Euteleostomi</taxon>
        <taxon>Actinopterygii</taxon>
        <taxon>Neopterygii</taxon>
        <taxon>Teleostei</taxon>
        <taxon>Neoteleostei</taxon>
        <taxon>Acanthomorphata</taxon>
        <taxon>Eupercaria</taxon>
        <taxon>Perciformes</taxon>
        <taxon>Cottioidei</taxon>
        <taxon>Cottales</taxon>
        <taxon>Liparidae</taxon>
        <taxon>Liparis</taxon>
    </lineage>
</organism>
<proteinExistence type="predicted"/>
<sequence length="72" mass="6886">MAAILGRLGGGGVTAAAAAATSSFTLAGFLGSGCSWLDDGATPGSLKGSSRLSKTGEDPCRRPVNSSGTPAS</sequence>
<protein>
    <submittedName>
        <fullName evidence="2">Uncharacterized protein</fullName>
    </submittedName>
</protein>
<gene>
    <name evidence="2" type="ORF">EYF80_016672</name>
</gene>
<name>A0A4Z2I549_9TELE</name>
<reference evidence="2 3" key="1">
    <citation type="submission" date="2019-03" db="EMBL/GenBank/DDBJ databases">
        <title>First draft genome of Liparis tanakae, snailfish: a comprehensive survey of snailfish specific genes.</title>
        <authorList>
            <person name="Kim W."/>
            <person name="Song I."/>
            <person name="Jeong J.-H."/>
            <person name="Kim D."/>
            <person name="Kim S."/>
            <person name="Ryu S."/>
            <person name="Song J.Y."/>
            <person name="Lee S.K."/>
        </authorList>
    </citation>
    <scope>NUCLEOTIDE SEQUENCE [LARGE SCALE GENOMIC DNA]</scope>
    <source>
        <tissue evidence="2">Muscle</tissue>
    </source>
</reference>
<keyword evidence="3" id="KW-1185">Reference proteome</keyword>
<feature type="region of interest" description="Disordered" evidence="1">
    <location>
        <begin position="42"/>
        <end position="72"/>
    </location>
</feature>
<accession>A0A4Z2I549</accession>
<dbReference type="AlphaFoldDB" id="A0A4Z2I549"/>